<evidence type="ECO:0000313" key="2">
    <source>
        <dbReference type="Proteomes" id="UP000626844"/>
    </source>
</evidence>
<protein>
    <submittedName>
        <fullName evidence="1">Uncharacterized protein</fullName>
    </submittedName>
</protein>
<dbReference type="EMBL" id="JACXAI010000005">
    <property type="protein sequence ID" value="MBD1379872.1"/>
    <property type="molecule type" value="Genomic_DNA"/>
</dbReference>
<comment type="caution">
    <text evidence="1">The sequence shown here is derived from an EMBL/GenBank/DDBJ whole genome shotgun (WGS) entry which is preliminary data.</text>
</comment>
<organism evidence="1 2">
    <name type="scientific">Metabacillus arenae</name>
    <dbReference type="NCBI Taxonomy" id="2771434"/>
    <lineage>
        <taxon>Bacteria</taxon>
        <taxon>Bacillati</taxon>
        <taxon>Bacillota</taxon>
        <taxon>Bacilli</taxon>
        <taxon>Bacillales</taxon>
        <taxon>Bacillaceae</taxon>
        <taxon>Metabacillus</taxon>
    </lineage>
</organism>
<sequence length="95" mass="11059">MVSYRPYRQRQSPIKALEQIRKDEFGKYDLAVVETLTKLIGSLMSKSQLMLSDGRVADIVYFVENEPGRPIVKINDTEEVINLNENHQLYIKELM</sequence>
<reference evidence="1" key="1">
    <citation type="submission" date="2020-09" db="EMBL/GenBank/DDBJ databases">
        <title>A novel bacterium of genus Bacillus, isolated from South China Sea.</title>
        <authorList>
            <person name="Huang H."/>
            <person name="Mo K."/>
            <person name="Hu Y."/>
        </authorList>
    </citation>
    <scope>NUCLEOTIDE SEQUENCE</scope>
    <source>
        <strain evidence="1">IB182487</strain>
    </source>
</reference>
<accession>A0A926NKU6</accession>
<proteinExistence type="predicted"/>
<keyword evidence="2" id="KW-1185">Reference proteome</keyword>
<evidence type="ECO:0000313" key="1">
    <source>
        <dbReference type="EMBL" id="MBD1379872.1"/>
    </source>
</evidence>
<name>A0A926NKU6_9BACI</name>
<gene>
    <name evidence="1" type="ORF">IC621_06490</name>
</gene>
<dbReference type="AlphaFoldDB" id="A0A926NKU6"/>
<dbReference type="Proteomes" id="UP000626844">
    <property type="component" value="Unassembled WGS sequence"/>
</dbReference>